<evidence type="ECO:0000313" key="2">
    <source>
        <dbReference type="EMBL" id="PNX87652.1"/>
    </source>
</evidence>
<protein>
    <submittedName>
        <fullName evidence="2">Serine/threonine-protein phosphatase 7 long form-like protein</fullName>
    </submittedName>
</protein>
<dbReference type="PANTHER" id="PTHR46033">
    <property type="entry name" value="PROTEIN MAIN-LIKE 2"/>
    <property type="match status" value="1"/>
</dbReference>
<reference evidence="2 3" key="1">
    <citation type="journal article" date="2014" name="Am. J. Bot.">
        <title>Genome assembly and annotation for red clover (Trifolium pratense; Fabaceae).</title>
        <authorList>
            <person name="Istvanek J."/>
            <person name="Jaros M."/>
            <person name="Krenek A."/>
            <person name="Repkova J."/>
        </authorList>
    </citation>
    <scope>NUCLEOTIDE SEQUENCE [LARGE SCALE GENOMIC DNA]</scope>
    <source>
        <strain evidence="3">cv. Tatra</strain>
        <tissue evidence="2">Young leaves</tissue>
    </source>
</reference>
<evidence type="ECO:0000313" key="3">
    <source>
        <dbReference type="Proteomes" id="UP000236291"/>
    </source>
</evidence>
<dbReference type="ExpressionAtlas" id="A0A2K3MA48">
    <property type="expression patterns" value="baseline"/>
</dbReference>
<dbReference type="AlphaFoldDB" id="A0A2K3MA48"/>
<dbReference type="PANTHER" id="PTHR46033:SF1">
    <property type="entry name" value="PROTEIN MAIN-LIKE 2"/>
    <property type="match status" value="1"/>
</dbReference>
<comment type="caution">
    <text evidence="2">The sequence shown here is derived from an EMBL/GenBank/DDBJ whole genome shotgun (WGS) entry which is preliminary data.</text>
</comment>
<dbReference type="STRING" id="57577.A0A2K3MA48"/>
<sequence>LLLLVGTIIFSNKAKNNVDLTYLKYFIDLDQVHTYAWGAAALAFLYRELTNATIPSYKYVAGYMTLLQTWIYNYFVDIRGSLDTQYEQQYPRATKYDPTKGQSSQMAMRKMMDQLLPHDITWTPYKDHRDVCPFKDITLYSDWIGCGPIKVRYLPERVLRQFGYMETIPRHPDSTANILDTVYRIDQHWLNYTDRVLTYDMLGSRSTIPSDIAPGYMSWYFRISHPYIVCISTSLMQPMPVESDAAMLGILASIRYILNSVMHKDEVPNDSRVYNEFKYAYTLTFVPNQGGPGSSSQS</sequence>
<dbReference type="EMBL" id="ASHM01054387">
    <property type="protein sequence ID" value="PNX87652.1"/>
    <property type="molecule type" value="Genomic_DNA"/>
</dbReference>
<proteinExistence type="predicted"/>
<accession>A0A2K3MA48</accession>
<dbReference type="Pfam" id="PF10536">
    <property type="entry name" value="PMD"/>
    <property type="match status" value="1"/>
</dbReference>
<name>A0A2K3MA48_TRIPR</name>
<dbReference type="InterPro" id="IPR019557">
    <property type="entry name" value="AminoTfrase-like_pln_mobile"/>
</dbReference>
<feature type="domain" description="Aminotransferase-like plant mobile" evidence="1">
    <location>
        <begin position="1"/>
        <end position="220"/>
    </location>
</feature>
<gene>
    <name evidence="2" type="ORF">L195_g043745</name>
</gene>
<reference evidence="2 3" key="2">
    <citation type="journal article" date="2017" name="Front. Plant Sci.">
        <title>Gene Classification and Mining of Molecular Markers Useful in Red Clover (Trifolium pratense) Breeding.</title>
        <authorList>
            <person name="Istvanek J."/>
            <person name="Dluhosova J."/>
            <person name="Dluhos P."/>
            <person name="Patkova L."/>
            <person name="Nedelnik J."/>
            <person name="Repkova J."/>
        </authorList>
    </citation>
    <scope>NUCLEOTIDE SEQUENCE [LARGE SCALE GENOMIC DNA]</scope>
    <source>
        <strain evidence="3">cv. Tatra</strain>
        <tissue evidence="2">Young leaves</tissue>
    </source>
</reference>
<dbReference type="Proteomes" id="UP000236291">
    <property type="component" value="Unassembled WGS sequence"/>
</dbReference>
<organism evidence="2 3">
    <name type="scientific">Trifolium pratense</name>
    <name type="common">Red clover</name>
    <dbReference type="NCBI Taxonomy" id="57577"/>
    <lineage>
        <taxon>Eukaryota</taxon>
        <taxon>Viridiplantae</taxon>
        <taxon>Streptophyta</taxon>
        <taxon>Embryophyta</taxon>
        <taxon>Tracheophyta</taxon>
        <taxon>Spermatophyta</taxon>
        <taxon>Magnoliopsida</taxon>
        <taxon>eudicotyledons</taxon>
        <taxon>Gunneridae</taxon>
        <taxon>Pentapetalae</taxon>
        <taxon>rosids</taxon>
        <taxon>fabids</taxon>
        <taxon>Fabales</taxon>
        <taxon>Fabaceae</taxon>
        <taxon>Papilionoideae</taxon>
        <taxon>50 kb inversion clade</taxon>
        <taxon>NPAAA clade</taxon>
        <taxon>Hologalegina</taxon>
        <taxon>IRL clade</taxon>
        <taxon>Trifolieae</taxon>
        <taxon>Trifolium</taxon>
    </lineage>
</organism>
<dbReference type="InterPro" id="IPR044824">
    <property type="entry name" value="MAIN-like"/>
</dbReference>
<evidence type="ECO:0000259" key="1">
    <source>
        <dbReference type="Pfam" id="PF10536"/>
    </source>
</evidence>
<feature type="non-terminal residue" evidence="2">
    <location>
        <position position="1"/>
    </location>
</feature>
<dbReference type="GO" id="GO:0010073">
    <property type="term" value="P:meristem maintenance"/>
    <property type="evidence" value="ECO:0007669"/>
    <property type="project" value="InterPro"/>
</dbReference>